<name>A0A6L2ZLJ6_9ENTR</name>
<evidence type="ECO:0000256" key="1">
    <source>
        <dbReference type="HAMAP-Rule" id="MF_02216"/>
    </source>
</evidence>
<comment type="pathway">
    <text evidence="1">Cofactor biosynthesis; ubiquinone biosynthesis.</text>
</comment>
<organism evidence="3 4">
    <name type="scientific">Candidatus Regiella insecticola</name>
    <dbReference type="NCBI Taxonomy" id="138073"/>
    <lineage>
        <taxon>Bacteria</taxon>
        <taxon>Pseudomonadati</taxon>
        <taxon>Pseudomonadota</taxon>
        <taxon>Gammaproteobacteria</taxon>
        <taxon>Enterobacterales</taxon>
        <taxon>Enterobacteriaceae</taxon>
        <taxon>aphid secondary symbionts</taxon>
        <taxon>Candidatus Regiella</taxon>
    </lineage>
</organism>
<dbReference type="AlphaFoldDB" id="A0A6L2ZLJ6"/>
<comment type="similarity">
    <text evidence="1">Belongs to the UbiK family.</text>
</comment>
<evidence type="ECO:0000256" key="2">
    <source>
        <dbReference type="SAM" id="MobiDB-lite"/>
    </source>
</evidence>
<dbReference type="PANTHER" id="PTHR38040">
    <property type="entry name" value="UBIQUINONE BIOSYNTHESIS ACCESSORY FACTOR UBIK"/>
    <property type="match status" value="1"/>
</dbReference>
<dbReference type="GO" id="GO:0006744">
    <property type="term" value="P:ubiquinone biosynthetic process"/>
    <property type="evidence" value="ECO:0007669"/>
    <property type="project" value="UniProtKB-UniRule"/>
</dbReference>
<dbReference type="EMBL" id="BLXO01000001">
    <property type="protein sequence ID" value="GFN45596.1"/>
    <property type="molecule type" value="Genomic_DNA"/>
</dbReference>
<accession>A0A6L2ZLJ6</accession>
<evidence type="ECO:0000313" key="3">
    <source>
        <dbReference type="EMBL" id="GFN45596.1"/>
    </source>
</evidence>
<dbReference type="UniPathway" id="UPA00232"/>
<dbReference type="GO" id="GO:0005829">
    <property type="term" value="C:cytosol"/>
    <property type="evidence" value="ECO:0007669"/>
    <property type="project" value="TreeGrafter"/>
</dbReference>
<comment type="caution">
    <text evidence="3">The sequence shown here is derived from an EMBL/GenBank/DDBJ whole genome shotgun (WGS) entry which is preliminary data.</text>
</comment>
<dbReference type="HAMAP" id="MF_02216">
    <property type="entry name" value="UbiK"/>
    <property type="match status" value="1"/>
</dbReference>
<keyword evidence="1" id="KW-0831">Ubiquinone biosynthesis</keyword>
<protein>
    <recommendedName>
        <fullName evidence="1">Ubiquinone biosynthesis accessory factor UbiK</fullName>
    </recommendedName>
</protein>
<dbReference type="Pfam" id="PF04380">
    <property type="entry name" value="BMFP"/>
    <property type="match status" value="1"/>
</dbReference>
<comment type="function">
    <text evidence="1">Required for efficient ubiquinone (coenzyme Q) biosynthesis. UbiK is probably an accessory factor of Ubi enzymes and facilitates ubiquinone biosynthesis by acting as an assembly factor, a targeting factor, or both.</text>
</comment>
<feature type="region of interest" description="Disordered" evidence="2">
    <location>
        <begin position="80"/>
        <end position="107"/>
    </location>
</feature>
<sequence length="107" mass="11797">MFGLKIVEMITKKVQGSLPETANRFKDNIEKKVGNALQAQLPRLNLINREEFDAQSKILSDISEKLALLERKLEALEGKSGFGTPEAKLGSDTPEAQSSSDIEKIIP</sequence>
<dbReference type="RefSeq" id="WP_176487393.1">
    <property type="nucleotide sequence ID" value="NZ_BLXO01000001.1"/>
</dbReference>
<comment type="subcellular location">
    <subcellularLocation>
        <location evidence="1">Cytoplasm</location>
    </subcellularLocation>
</comment>
<reference evidence="3 4" key="1">
    <citation type="submission" date="2020-06" db="EMBL/GenBank/DDBJ databases">
        <title>The genome sequence of Candidatus Regiella insecticola strain Tut.</title>
        <authorList>
            <person name="Nikoh N."/>
            <person name="Tsuchida T."/>
            <person name="Koga R."/>
            <person name="Oshima K."/>
            <person name="Hattori M."/>
            <person name="Fukatsu T."/>
        </authorList>
    </citation>
    <scope>NUCLEOTIDE SEQUENCE [LARGE SCALE GENOMIC DNA]</scope>
    <source>
        <strain evidence="3 4">Tut</strain>
    </source>
</reference>
<gene>
    <name evidence="3" type="primary">yqiC</name>
    <name evidence="1" type="synonym">ubiK</name>
    <name evidence="3" type="ORF">RINTU1_08320</name>
</gene>
<proteinExistence type="inferred from homology"/>
<evidence type="ECO:0000313" key="4">
    <source>
        <dbReference type="Proteomes" id="UP000504714"/>
    </source>
</evidence>
<dbReference type="Proteomes" id="UP000504714">
    <property type="component" value="Unassembled WGS sequence"/>
</dbReference>
<keyword evidence="1" id="KW-0963">Cytoplasm</keyword>
<dbReference type="PANTHER" id="PTHR38040:SF1">
    <property type="entry name" value="UBIQUINONE BIOSYNTHESIS ACCESSORY FACTOR UBIK"/>
    <property type="match status" value="1"/>
</dbReference>
<dbReference type="InterPro" id="IPR007475">
    <property type="entry name" value="UbiK"/>
</dbReference>